<accession>A0ABS4GT61</accession>
<evidence type="ECO:0000313" key="1">
    <source>
        <dbReference type="EMBL" id="MBP1933463.1"/>
    </source>
</evidence>
<reference evidence="1 2" key="1">
    <citation type="submission" date="2021-03" db="EMBL/GenBank/DDBJ databases">
        <title>Genomic Encyclopedia of Type Strains, Phase IV (KMG-IV): sequencing the most valuable type-strain genomes for metagenomic binning, comparative biology and taxonomic classification.</title>
        <authorList>
            <person name="Goeker M."/>
        </authorList>
    </citation>
    <scope>NUCLEOTIDE SEQUENCE [LARGE SCALE GENOMIC DNA]</scope>
    <source>
        <strain evidence="1 2">DSM 24738</strain>
    </source>
</reference>
<proteinExistence type="predicted"/>
<dbReference type="PROSITE" id="PS51257">
    <property type="entry name" value="PROKAR_LIPOPROTEIN"/>
    <property type="match status" value="1"/>
</dbReference>
<protein>
    <recommendedName>
        <fullName evidence="3">Lipoprotein</fullName>
    </recommendedName>
</protein>
<evidence type="ECO:0000313" key="2">
    <source>
        <dbReference type="Proteomes" id="UP001519343"/>
    </source>
</evidence>
<dbReference type="RefSeq" id="WP_209811476.1">
    <property type="nucleotide sequence ID" value="NZ_JAGGKT010000011.1"/>
</dbReference>
<name>A0ABS4GT61_9BACL</name>
<dbReference type="EMBL" id="JAGGKT010000011">
    <property type="protein sequence ID" value="MBP1933463.1"/>
    <property type="molecule type" value="Genomic_DNA"/>
</dbReference>
<sequence length="246" mass="27720">MKRKKMRKIRLLILGVTMLSILFVSGCMYPKERLMENQLPLMEQVSMVQAAIDEFHEATKVLPILTKEADTPIFEKYVIDFSGLVPRYMPYVPGGAFEQGGPYLFVLTDVETNPTVRLLDLRVVDTVSTVQSRVSYYYQKNNSLPVEGVIRPGYFTINFSQIGIGKQAQTIESPISGKQLPIIMSSTGQVGVDYTEDLELVLKNNNLQAASFEDVREIIPQNSIYVPVKSFYYDSINGKVSLAPFK</sequence>
<keyword evidence="2" id="KW-1185">Reference proteome</keyword>
<gene>
    <name evidence="1" type="ORF">J2Z37_003476</name>
</gene>
<evidence type="ECO:0008006" key="3">
    <source>
        <dbReference type="Google" id="ProtNLM"/>
    </source>
</evidence>
<dbReference type="Proteomes" id="UP001519343">
    <property type="component" value="Unassembled WGS sequence"/>
</dbReference>
<organism evidence="1 2">
    <name type="scientific">Ammoniphilus resinae</name>
    <dbReference type="NCBI Taxonomy" id="861532"/>
    <lineage>
        <taxon>Bacteria</taxon>
        <taxon>Bacillati</taxon>
        <taxon>Bacillota</taxon>
        <taxon>Bacilli</taxon>
        <taxon>Bacillales</taxon>
        <taxon>Paenibacillaceae</taxon>
        <taxon>Aneurinibacillus group</taxon>
        <taxon>Ammoniphilus</taxon>
    </lineage>
</organism>
<comment type="caution">
    <text evidence="1">The sequence shown here is derived from an EMBL/GenBank/DDBJ whole genome shotgun (WGS) entry which is preliminary data.</text>
</comment>